<keyword evidence="10" id="KW-1185">Reference proteome</keyword>
<dbReference type="Pfam" id="PF08621">
    <property type="entry name" value="RPAP1_N"/>
    <property type="match status" value="1"/>
</dbReference>
<evidence type="ECO:0000313" key="9">
    <source>
        <dbReference type="EMBL" id="KZV20255.1"/>
    </source>
</evidence>
<dbReference type="PANTHER" id="PTHR47605:SF2">
    <property type="entry name" value="TRANSCRIPTIONAL ELONGATION REGULATOR MINIYO"/>
    <property type="match status" value="1"/>
</dbReference>
<evidence type="ECO:0000259" key="7">
    <source>
        <dbReference type="Pfam" id="PF08621"/>
    </source>
</evidence>
<dbReference type="InterPro" id="IPR055326">
    <property type="entry name" value="MINIYO"/>
</dbReference>
<dbReference type="InterPro" id="IPR013929">
    <property type="entry name" value="RPAP1_C"/>
</dbReference>
<evidence type="ECO:0008006" key="11">
    <source>
        <dbReference type="Google" id="ProtNLM"/>
    </source>
</evidence>
<feature type="compositionally biased region" description="Basic and acidic residues" evidence="5">
    <location>
        <begin position="301"/>
        <end position="316"/>
    </location>
</feature>
<evidence type="ECO:0000259" key="8">
    <source>
        <dbReference type="Pfam" id="PF25766"/>
    </source>
</evidence>
<evidence type="ECO:0000256" key="5">
    <source>
        <dbReference type="SAM" id="MobiDB-lite"/>
    </source>
</evidence>
<comment type="subcellular location">
    <subcellularLocation>
        <location evidence="1">Nucleus</location>
    </subcellularLocation>
</comment>
<evidence type="ECO:0000313" key="10">
    <source>
        <dbReference type="Proteomes" id="UP000250235"/>
    </source>
</evidence>
<accession>A0A2Z7AET0</accession>
<feature type="domain" description="RPAP1 C-terminal" evidence="6">
    <location>
        <begin position="346"/>
        <end position="425"/>
    </location>
</feature>
<dbReference type="Proteomes" id="UP000250235">
    <property type="component" value="Unassembled WGS sequence"/>
</dbReference>
<dbReference type="Pfam" id="PF25766">
    <property type="entry name" value="TPR_RPAP1"/>
    <property type="match status" value="1"/>
</dbReference>
<evidence type="ECO:0000256" key="3">
    <source>
        <dbReference type="ARBA" id="ARBA00023163"/>
    </source>
</evidence>
<proteinExistence type="inferred from homology"/>
<evidence type="ECO:0000259" key="6">
    <source>
        <dbReference type="Pfam" id="PF08620"/>
    </source>
</evidence>
<dbReference type="InterPro" id="IPR057989">
    <property type="entry name" value="TPR_RPAP1/MINIYO-like"/>
</dbReference>
<sequence length="1518" mass="169275">MEGTKNRKSKVLGATQLHLSEEDATQLVGGIVEKGFSENQQTRPMAPPSAPRPSVLSFPVARHRSHGPHWAPKVGNFKVNYDDDVDLCMDDDEDFNGSDLAANVANPIHRRERKGLDFRRWQGILKNDGSSLHHRKEKESNLNPLRLSNKLNEASCHNIGAQIYEMDEKPYNSCGGEQFTVNDMSPSLLNDTSGNTNDPSQMATDDAFVDATQVDRNSLESQIDAENRARLAKMSTYEIVEAQAEIMAKLSPDLIEALKRRSLEKAKKLKFSLSDTAIGEAVSGQHDENLSNLSVDFDCSNSHKRENEVPGDKPTSKENVVTQDMDKKEPSLWNAWSKRVELVPKFRFSLDGDIIDSSITDDTGNTLPQNGYSVDTVSERDFLRTEGDPGAAGYTITEAVALTRSVVPGQRTLALHLIAAVLDRAIHSICQDQFSSTSNSAGVDTSDDWEAIWAFALGPGPELALSLRMSLDDNHNSVILACAKAIQSALSYDMNEIICDISEDFSTGSNQAFTAPVFRSRPDINAGFLRGGFWKYSAKPSNIDFIGKESGDKPGDERTIQDDLVVSGQDIAAGLIRMGILPRICYLMETDPSAPLEECLISILIALARHSPTCADAIMNCERLVQTVAYRFTLKEHMEFNPCKIKCVKLIKVLACSEKESCLTFMKNGVFHQVTWHLYRYPFSLDQLIKSGKEACKYFSALLVEQLRLWKVCIRYGYCISDFSNLFASVCIWLSMPNVELLIENDVMSEFFAITKEVYLLLEVLACRLPNFFSVMHGTGENTIQDTVSLSWGHIGPIIDHALEWICVKTIPHVSGFFGLQTKAGDYCSLQDPELNSLLQVTYSVLSMLSSVLKAVIPVDTTGLPNGNLPWIPEFVPKIGLEIIRNGYMGFFGESNTNGSIVENLFHLRLKNRQEIAIYSTCCLQGLIQVVASTDKLIQLANLKSQEELSKYSILSRDDKVLADGILKSSIVEVRGTLTTLMTLIINECQCMHPIEVFGRGGPAPGVGVGWGASGGGYWSLKTLLAQQDARLLIYLLEVSDISLIKDSLDDDEMACLMQRLNCALAASLVVGPGNSSVFDKLLDFMFQVPVLRHLDFGMRQFLCLREGFKPFGWNYEEEDYQLFANALAAHFRNRWLSVKKKLKAKKETNHFSQKTKKGGHCLETINEDIDPPNKTIQESTCLLTEWAYQRLHLPVHWFLSAISTIHLEKNASPNASRDSDEVTKGGLFFLLCIEAIPNFGIPEAFSPVKSIPVVWKLHALSVVLLSGVNVLGDEKSRDIYESLQKVYGEILDENFSNLSDNLVVEPLKFESDIHENYSTFIETLVEQFSAESYGDIIFGRQVAIYLNRSVETSVRVITWNALSSARVLELLPPLDQCLTKAESYLEPVEDDERILEAYVKSWVSGALDKATTRNSAAFSLVLHHLSCFIFQNLAGDMLSLRNKLVKCLLRDYSRKQQHEGMLVKLIQYEKQVMTMSELDSSIYISGKEKRLQLLEEICQGDSSLMVVVGKLQSCLLC</sequence>
<dbReference type="EMBL" id="KV016222">
    <property type="protein sequence ID" value="KZV20255.1"/>
    <property type="molecule type" value="Genomic_DNA"/>
</dbReference>
<reference evidence="9 10" key="1">
    <citation type="journal article" date="2015" name="Proc. Natl. Acad. Sci. U.S.A.">
        <title>The resurrection genome of Boea hygrometrica: A blueprint for survival of dehydration.</title>
        <authorList>
            <person name="Xiao L."/>
            <person name="Yang G."/>
            <person name="Zhang L."/>
            <person name="Yang X."/>
            <person name="Zhao S."/>
            <person name="Ji Z."/>
            <person name="Zhou Q."/>
            <person name="Hu M."/>
            <person name="Wang Y."/>
            <person name="Chen M."/>
            <person name="Xu Y."/>
            <person name="Jin H."/>
            <person name="Xiao X."/>
            <person name="Hu G."/>
            <person name="Bao F."/>
            <person name="Hu Y."/>
            <person name="Wan P."/>
            <person name="Li L."/>
            <person name="Deng X."/>
            <person name="Kuang T."/>
            <person name="Xiang C."/>
            <person name="Zhu J.K."/>
            <person name="Oliver M.J."/>
            <person name="He Y."/>
        </authorList>
    </citation>
    <scope>NUCLEOTIDE SEQUENCE [LARGE SCALE GENOMIC DNA]</scope>
    <source>
        <strain evidence="10">cv. XS01</strain>
    </source>
</reference>
<dbReference type="InterPro" id="IPR013930">
    <property type="entry name" value="RPAP1_N"/>
</dbReference>
<dbReference type="OrthoDB" id="348201at2759"/>
<keyword evidence="3" id="KW-0804">Transcription</keyword>
<evidence type="ECO:0000256" key="2">
    <source>
        <dbReference type="ARBA" id="ARBA00009953"/>
    </source>
</evidence>
<feature type="domain" description="RPAP1 N-terminal" evidence="7">
    <location>
        <begin position="222"/>
        <end position="265"/>
    </location>
</feature>
<feature type="region of interest" description="Disordered" evidence="5">
    <location>
        <begin position="301"/>
        <end position="324"/>
    </location>
</feature>
<comment type="similarity">
    <text evidence="2">Belongs to the RPAP1 family.</text>
</comment>
<gene>
    <name evidence="9" type="ORF">F511_25524</name>
</gene>
<feature type="region of interest" description="Disordered" evidence="5">
    <location>
        <begin position="34"/>
        <end position="54"/>
    </location>
</feature>
<dbReference type="Pfam" id="PF08620">
    <property type="entry name" value="RPAP1_C"/>
    <property type="match status" value="1"/>
</dbReference>
<keyword evidence="4" id="KW-0539">Nucleus</keyword>
<organism evidence="9 10">
    <name type="scientific">Dorcoceras hygrometricum</name>
    <dbReference type="NCBI Taxonomy" id="472368"/>
    <lineage>
        <taxon>Eukaryota</taxon>
        <taxon>Viridiplantae</taxon>
        <taxon>Streptophyta</taxon>
        <taxon>Embryophyta</taxon>
        <taxon>Tracheophyta</taxon>
        <taxon>Spermatophyta</taxon>
        <taxon>Magnoliopsida</taxon>
        <taxon>eudicotyledons</taxon>
        <taxon>Gunneridae</taxon>
        <taxon>Pentapetalae</taxon>
        <taxon>asterids</taxon>
        <taxon>lamiids</taxon>
        <taxon>Lamiales</taxon>
        <taxon>Gesneriaceae</taxon>
        <taxon>Didymocarpoideae</taxon>
        <taxon>Trichosporeae</taxon>
        <taxon>Loxocarpinae</taxon>
        <taxon>Dorcoceras</taxon>
    </lineage>
</organism>
<evidence type="ECO:0000256" key="4">
    <source>
        <dbReference type="ARBA" id="ARBA00023242"/>
    </source>
</evidence>
<dbReference type="PANTHER" id="PTHR47605">
    <property type="entry name" value="TRANSCRIPTIONAL ELONGATION REGULATOR MINIYO"/>
    <property type="match status" value="1"/>
</dbReference>
<name>A0A2Z7AET0_9LAMI</name>
<evidence type="ECO:0000256" key="1">
    <source>
        <dbReference type="ARBA" id="ARBA00004123"/>
    </source>
</evidence>
<protein>
    <recommendedName>
        <fullName evidence="11">Transcriptional elongation regulator MINIYO</fullName>
    </recommendedName>
</protein>
<feature type="domain" description="RPAP1/MINIYO-like TPR repeats" evidence="8">
    <location>
        <begin position="1289"/>
        <end position="1433"/>
    </location>
</feature>